<evidence type="ECO:0000256" key="11">
    <source>
        <dbReference type="SAM" id="MobiDB-lite"/>
    </source>
</evidence>
<dbReference type="PANTHER" id="PTHR13316:SF0">
    <property type="entry name" value="ZINC FINGER CCHC DOMAIN-CONTAINING PROTEIN 8"/>
    <property type="match status" value="1"/>
</dbReference>
<dbReference type="InterPro" id="IPR006568">
    <property type="entry name" value="PSP_pro-rich"/>
</dbReference>
<dbReference type="RefSeq" id="XP_008575938.1">
    <property type="nucleotide sequence ID" value="XM_008577716.1"/>
</dbReference>
<evidence type="ECO:0000256" key="7">
    <source>
        <dbReference type="ARBA" id="ARBA00023242"/>
    </source>
</evidence>
<accession>A0ABM0R5P7</accession>
<feature type="region of interest" description="Disordered" evidence="11">
    <location>
        <begin position="336"/>
        <end position="539"/>
    </location>
</feature>
<evidence type="ECO:0000256" key="6">
    <source>
        <dbReference type="ARBA" id="ARBA00022833"/>
    </source>
</evidence>
<comment type="similarity">
    <text evidence="2">Belongs to the ZCCHC8 family.</text>
</comment>
<evidence type="ECO:0000259" key="12">
    <source>
        <dbReference type="PROSITE" id="PS50158"/>
    </source>
</evidence>
<feature type="compositionally biased region" description="Acidic residues" evidence="11">
    <location>
        <begin position="436"/>
        <end position="447"/>
    </location>
</feature>
<evidence type="ECO:0000256" key="9">
    <source>
        <dbReference type="ARBA" id="ARBA00045870"/>
    </source>
</evidence>
<reference evidence="14" key="1">
    <citation type="submission" date="2025-08" db="UniProtKB">
        <authorList>
            <consortium name="RefSeq"/>
        </authorList>
    </citation>
    <scope>IDENTIFICATION</scope>
</reference>
<dbReference type="PANTHER" id="PTHR13316">
    <property type="entry name" value="ZINC FINGER, CCHC DOMAIN CONTAINING 8"/>
    <property type="match status" value="1"/>
</dbReference>
<comment type="function">
    <text evidence="9">Scaffolding subunit of the trimeric nuclear exosome targeting (NEXT) complex that is involved in the surveillance and turnover of aberrant transcripts and non-coding RNAs. NEXT functions as an RNA exosome cofactor that directs a subset of non-coding short-lived RNAs for exosomal degradation. May be involved in pre-mRNA splicing. It is required for 3'-end maturation of telomerase RNA component (TERC), TERC 3'-end targeting to the nuclear RNA exosome, and for telomerase function.</text>
</comment>
<keyword evidence="5 10" id="KW-0863">Zinc-finger</keyword>
<evidence type="ECO:0000256" key="10">
    <source>
        <dbReference type="PROSITE-ProRule" id="PRU00047"/>
    </source>
</evidence>
<dbReference type="Pfam" id="PF00098">
    <property type="entry name" value="zf-CCHC"/>
    <property type="match status" value="1"/>
</dbReference>
<keyword evidence="13" id="KW-1185">Reference proteome</keyword>
<organism evidence="13 14">
    <name type="scientific">Galeopterus variegatus</name>
    <name type="common">Malayan flying lemur</name>
    <name type="synonym">Cynocephalus variegatus</name>
    <dbReference type="NCBI Taxonomy" id="482537"/>
    <lineage>
        <taxon>Eukaryota</taxon>
        <taxon>Metazoa</taxon>
        <taxon>Chordata</taxon>
        <taxon>Craniata</taxon>
        <taxon>Vertebrata</taxon>
        <taxon>Euteleostomi</taxon>
        <taxon>Mammalia</taxon>
        <taxon>Eutheria</taxon>
        <taxon>Euarchontoglires</taxon>
        <taxon>Dermoptera</taxon>
        <taxon>Cynocephalidae</taxon>
        <taxon>Galeopterus</taxon>
    </lineage>
</organism>
<keyword evidence="4" id="KW-0479">Metal-binding</keyword>
<dbReference type="Proteomes" id="UP000694923">
    <property type="component" value="Unplaced"/>
</dbReference>
<dbReference type="Pfam" id="PF04046">
    <property type="entry name" value="PSP"/>
    <property type="match status" value="1"/>
</dbReference>
<feature type="compositionally biased region" description="Low complexity" evidence="11">
    <location>
        <begin position="337"/>
        <end position="354"/>
    </location>
</feature>
<name>A0ABM0R5P7_GALVR</name>
<dbReference type="InterPro" id="IPR052115">
    <property type="entry name" value="NEXT_complex_subunit_ZCCHC8"/>
</dbReference>
<evidence type="ECO:0000256" key="2">
    <source>
        <dbReference type="ARBA" id="ARBA00007497"/>
    </source>
</evidence>
<sequence>MGSATRSGILVNNTKLDGPLLQILFMNNAISKQYHQEIEEFVSNLVKRFEEQQKNDVEKTSFNLLPQPSSIVLEEDHKVEESCAFKNNKEAFSVVGSVLYFTNFCLDKLGQPLLNENPQLTEGWEIPKYQQVFSHIVSLEGQEIQVKAKRPKPHCFNCGSEEHQMKDCPMPRNAARISEKRKEYMDACGEANNQNFQQRYHAEEVEERFGRFKPGVISEELQDALGVTDKSLPPFIYRMRQLGYPPGWLKEAELEHSGLALYDGKDGADGETELGEVQQSKSVTYDLSKLVNYPGFNISTPRGIPDEWRMFGSIPMQACQQKDVFANYLTSSFQVPSVKSGSKRSSSQSSPGSPKKQKKESSSAASSADMELDSDVEIPHGSQSSEAFQFQPPLPPDTPPLPQGTPPPIFTPPLPKGTPPLTPSDSPQARTASAAMDEDALTLEELEEQQRRIWAALEQAESVNSDSDIPVDTPLTGNSVASSPGPNDLDLPVPEGKTSEKQMLDEPEVPDTCMMKSEVEHSSSPDSEAPMLCQKEKEESAQVDSQGALLDNGHVVSNCDIRNGGSQKLLHVDTCPSIATKIHSPIPDMSKFATGITPFEFENMAESTGMYLRIRNLLKNSPRNQQKNKKSSE</sequence>
<evidence type="ECO:0000256" key="3">
    <source>
        <dbReference type="ARBA" id="ARBA00022379"/>
    </source>
</evidence>
<dbReference type="SMART" id="SM00581">
    <property type="entry name" value="PSP"/>
    <property type="match status" value="1"/>
</dbReference>
<feature type="domain" description="CCHC-type" evidence="12">
    <location>
        <begin position="155"/>
        <end position="169"/>
    </location>
</feature>
<proteinExistence type="inferred from homology"/>
<keyword evidence="7" id="KW-0539">Nucleus</keyword>
<keyword evidence="6" id="KW-0862">Zinc</keyword>
<dbReference type="PROSITE" id="PS50158">
    <property type="entry name" value="ZF_CCHC"/>
    <property type="match status" value="1"/>
</dbReference>
<feature type="compositionally biased region" description="Polar residues" evidence="11">
    <location>
        <begin position="475"/>
        <end position="485"/>
    </location>
</feature>
<gene>
    <name evidence="14" type="primary">ZCCHC8</name>
</gene>
<evidence type="ECO:0000256" key="8">
    <source>
        <dbReference type="ARBA" id="ARBA00032546"/>
    </source>
</evidence>
<dbReference type="SMART" id="SM00343">
    <property type="entry name" value="ZnF_C2HC"/>
    <property type="match status" value="1"/>
</dbReference>
<evidence type="ECO:0000256" key="5">
    <source>
        <dbReference type="ARBA" id="ARBA00022771"/>
    </source>
</evidence>
<dbReference type="InterPro" id="IPR001878">
    <property type="entry name" value="Znf_CCHC"/>
</dbReference>
<evidence type="ECO:0000256" key="4">
    <source>
        <dbReference type="ARBA" id="ARBA00022723"/>
    </source>
</evidence>
<dbReference type="GeneID" id="103594490"/>
<feature type="compositionally biased region" description="Pro residues" evidence="11">
    <location>
        <begin position="392"/>
        <end position="422"/>
    </location>
</feature>
<evidence type="ECO:0000256" key="1">
    <source>
        <dbReference type="ARBA" id="ARBA00004642"/>
    </source>
</evidence>
<evidence type="ECO:0000313" key="13">
    <source>
        <dbReference type="Proteomes" id="UP000694923"/>
    </source>
</evidence>
<protein>
    <recommendedName>
        <fullName evidence="3">Zinc finger CCHC domain-containing protein 8</fullName>
    </recommendedName>
    <alternativeName>
        <fullName evidence="8">TRAMP-like complex RNA-binding factor ZCCHC8</fullName>
    </alternativeName>
</protein>
<evidence type="ECO:0000313" key="14">
    <source>
        <dbReference type="RefSeq" id="XP_008575938.1"/>
    </source>
</evidence>
<comment type="subcellular location">
    <subcellularLocation>
        <location evidence="1">Nucleus</location>
        <location evidence="1">Nucleoplasm</location>
    </subcellularLocation>
</comment>